<dbReference type="EMBL" id="OMOI01000002">
    <property type="protein sequence ID" value="SPF78775.1"/>
    <property type="molecule type" value="Genomic_DNA"/>
</dbReference>
<dbReference type="Proteomes" id="UP000244911">
    <property type="component" value="Unassembled WGS sequence"/>
</dbReference>
<protein>
    <submittedName>
        <fullName evidence="1">Uncharacterized protein</fullName>
    </submittedName>
</protein>
<proteinExistence type="predicted"/>
<reference evidence="1 2" key="1">
    <citation type="submission" date="2018-03" db="EMBL/GenBank/DDBJ databases">
        <authorList>
            <person name="Keele B.F."/>
        </authorList>
    </citation>
    <scope>NUCLEOTIDE SEQUENCE [LARGE SCALE GENOMIC DNA]</scope>
    <source>
        <strain evidence="1 2">CECT 8811</strain>
    </source>
</reference>
<name>A0A2R8ARX6_9RHOB</name>
<gene>
    <name evidence="1" type="ORF">ALP8811_02707</name>
</gene>
<dbReference type="RefSeq" id="WP_108857763.1">
    <property type="nucleotide sequence ID" value="NZ_OMOI01000002.1"/>
</dbReference>
<sequence>MTLRITIACPEAMMADANQFALCVGSSAADVQTFKRAGWENQTGARFALASLLAGDDFPVAASSVLQTPAHAPMADIDAAARAQSKLAIWSPLMSDTPPVLNQDTLLAIVGVEPGSAIPLLHLAPIPIEE</sequence>
<evidence type="ECO:0000313" key="1">
    <source>
        <dbReference type="EMBL" id="SPF78775.1"/>
    </source>
</evidence>
<keyword evidence="2" id="KW-1185">Reference proteome</keyword>
<dbReference type="OrthoDB" id="7866420at2"/>
<evidence type="ECO:0000313" key="2">
    <source>
        <dbReference type="Proteomes" id="UP000244911"/>
    </source>
</evidence>
<organism evidence="1 2">
    <name type="scientific">Aliiroseovarius pelagivivens</name>
    <dbReference type="NCBI Taxonomy" id="1639690"/>
    <lineage>
        <taxon>Bacteria</taxon>
        <taxon>Pseudomonadati</taxon>
        <taxon>Pseudomonadota</taxon>
        <taxon>Alphaproteobacteria</taxon>
        <taxon>Rhodobacterales</taxon>
        <taxon>Paracoccaceae</taxon>
        <taxon>Aliiroseovarius</taxon>
    </lineage>
</organism>
<dbReference type="AlphaFoldDB" id="A0A2R8ARX6"/>
<accession>A0A2R8ARX6</accession>